<comment type="caution">
    <text evidence="1">The sequence shown here is derived from an EMBL/GenBank/DDBJ whole genome shotgun (WGS) entry which is preliminary data.</text>
</comment>
<protein>
    <submittedName>
        <fullName evidence="1">Uncharacterized protein</fullName>
    </submittedName>
</protein>
<organism evidence="1 2">
    <name type="scientific">Caenorhabditis angaria</name>
    <dbReference type="NCBI Taxonomy" id="860376"/>
    <lineage>
        <taxon>Eukaryota</taxon>
        <taxon>Metazoa</taxon>
        <taxon>Ecdysozoa</taxon>
        <taxon>Nematoda</taxon>
        <taxon>Chromadorea</taxon>
        <taxon>Rhabditida</taxon>
        <taxon>Rhabditina</taxon>
        <taxon>Rhabditomorpha</taxon>
        <taxon>Rhabditoidea</taxon>
        <taxon>Rhabditidae</taxon>
        <taxon>Peloderinae</taxon>
        <taxon>Caenorhabditis</taxon>
    </lineage>
</organism>
<proteinExistence type="predicted"/>
<gene>
    <name evidence="1" type="ORF">CAMP_LOCUS3028</name>
</gene>
<dbReference type="Proteomes" id="UP001152747">
    <property type="component" value="Unassembled WGS sequence"/>
</dbReference>
<accession>A0A9P1IA43</accession>
<dbReference type="EMBL" id="CANHGI010000001">
    <property type="protein sequence ID" value="CAI5440391.1"/>
    <property type="molecule type" value="Genomic_DNA"/>
</dbReference>
<dbReference type="AlphaFoldDB" id="A0A9P1IA43"/>
<evidence type="ECO:0000313" key="1">
    <source>
        <dbReference type="EMBL" id="CAI5440391.1"/>
    </source>
</evidence>
<keyword evidence="2" id="KW-1185">Reference proteome</keyword>
<name>A0A9P1IA43_9PELO</name>
<reference evidence="1" key="1">
    <citation type="submission" date="2022-11" db="EMBL/GenBank/DDBJ databases">
        <authorList>
            <person name="Kikuchi T."/>
        </authorList>
    </citation>
    <scope>NUCLEOTIDE SEQUENCE</scope>
    <source>
        <strain evidence="1">PS1010</strain>
    </source>
</reference>
<sequence>MVFSTRLDSDGQISHDGEYWMMIGEHGDSAPITPIAPIMGNWCSWCNSPIGVVGAISPIGVVGAISPIGVVGAIHQLV</sequence>
<evidence type="ECO:0000313" key="2">
    <source>
        <dbReference type="Proteomes" id="UP001152747"/>
    </source>
</evidence>